<comment type="similarity">
    <text evidence="1">Belongs to the sigma-70 factor family. ECF subfamily.</text>
</comment>
<dbReference type="InterPro" id="IPR007627">
    <property type="entry name" value="RNA_pol_sigma70_r2"/>
</dbReference>
<sequence length="182" mass="20748">MTMRLIIICDVRAVAFMSSSEFAVQALYSSHHGWLNGWLRARLGNAADAADLAQDTFVRLLQRTERLELKAPRAFLRTVARGLVIDHWRREEIERAYLETIAHLPEAETPSGESRALVIELLEGIARMLEGLKPKVRQAFLLAQCEGLTHKQIAEQMGLSLRSVERYVADALFHCYVLRYEN</sequence>
<dbReference type="InterPro" id="IPR014284">
    <property type="entry name" value="RNA_pol_sigma-70_dom"/>
</dbReference>
<keyword evidence="4" id="KW-0804">Transcription</keyword>
<dbReference type="InterPro" id="IPR039425">
    <property type="entry name" value="RNA_pol_sigma-70-like"/>
</dbReference>
<dbReference type="InterPro" id="IPR013324">
    <property type="entry name" value="RNA_pol_sigma_r3/r4-like"/>
</dbReference>
<accession>Q3KK39</accession>
<dbReference type="NCBIfam" id="TIGR02937">
    <property type="entry name" value="sigma70-ECF"/>
    <property type="match status" value="1"/>
</dbReference>
<reference evidence="7 8" key="1">
    <citation type="journal article" date="2009" name="Genome Biol.">
        <title>Genomic and genetic analyses of diversity and plant interactions of Pseudomonas fluorescens.</title>
        <authorList>
            <person name="Silby M.W."/>
            <person name="Cerdeno-Tarraga A.M."/>
            <person name="Vernikos G.S."/>
            <person name="Giddens S.R."/>
            <person name="Jackson R.W."/>
            <person name="Preston G.M."/>
            <person name="Zhang X.X."/>
            <person name="Moon C.D."/>
            <person name="Gehrig S.M."/>
            <person name="Godfrey S.A."/>
            <person name="Knight C.G."/>
            <person name="Malone J.G."/>
            <person name="Robinson Z."/>
            <person name="Spiers A.J."/>
            <person name="Harris S."/>
            <person name="Challis G.L."/>
            <person name="Yaxley A.M."/>
            <person name="Harris D."/>
            <person name="Seeger K."/>
            <person name="Murphy L."/>
            <person name="Rutter S."/>
            <person name="Squares R."/>
            <person name="Quail M.A."/>
            <person name="Saunders E."/>
            <person name="Mavromatis K."/>
            <person name="Brettin T.S."/>
            <person name="Bentley S.D."/>
            <person name="Hothersall J."/>
            <person name="Stephens E."/>
            <person name="Thomas C.M."/>
            <person name="Parkhill J."/>
            <person name="Levy S.B."/>
            <person name="Rainey P.B."/>
            <person name="Thomson N.R."/>
        </authorList>
    </citation>
    <scope>NUCLEOTIDE SEQUENCE [LARGE SCALE GENOMIC DNA]</scope>
    <source>
        <strain evidence="7 8">Pf0-1</strain>
    </source>
</reference>
<dbReference type="GO" id="GO:0016987">
    <property type="term" value="F:sigma factor activity"/>
    <property type="evidence" value="ECO:0007669"/>
    <property type="project" value="UniProtKB-KW"/>
</dbReference>
<evidence type="ECO:0000256" key="4">
    <source>
        <dbReference type="ARBA" id="ARBA00023163"/>
    </source>
</evidence>
<dbReference type="GO" id="GO:0006352">
    <property type="term" value="P:DNA-templated transcription initiation"/>
    <property type="evidence" value="ECO:0007669"/>
    <property type="project" value="InterPro"/>
</dbReference>
<dbReference type="InterPro" id="IPR013249">
    <property type="entry name" value="RNA_pol_sigma70_r4_t2"/>
</dbReference>
<gene>
    <name evidence="7" type="primary">fecI</name>
    <name evidence="7" type="ordered locus">Pfl01_0123</name>
</gene>
<organism evidence="7 8">
    <name type="scientific">Pseudomonas fluorescens (strain Pf0-1)</name>
    <dbReference type="NCBI Taxonomy" id="205922"/>
    <lineage>
        <taxon>Bacteria</taxon>
        <taxon>Pseudomonadati</taxon>
        <taxon>Pseudomonadota</taxon>
        <taxon>Gammaproteobacteria</taxon>
        <taxon>Pseudomonadales</taxon>
        <taxon>Pseudomonadaceae</taxon>
        <taxon>Pseudomonas</taxon>
    </lineage>
</organism>
<dbReference type="EMBL" id="CP000094">
    <property type="protein sequence ID" value="ABA71867.1"/>
    <property type="molecule type" value="Genomic_DNA"/>
</dbReference>
<feature type="domain" description="RNA polymerase sigma factor 70 region 4 type 2" evidence="6">
    <location>
        <begin position="125"/>
        <end position="172"/>
    </location>
</feature>
<feature type="domain" description="RNA polymerase sigma-70 region 2" evidence="5">
    <location>
        <begin position="27"/>
        <end position="91"/>
    </location>
</feature>
<evidence type="ECO:0000313" key="8">
    <source>
        <dbReference type="Proteomes" id="UP000002704"/>
    </source>
</evidence>
<evidence type="ECO:0000256" key="3">
    <source>
        <dbReference type="ARBA" id="ARBA00023082"/>
    </source>
</evidence>
<dbReference type="InterPro" id="IPR036388">
    <property type="entry name" value="WH-like_DNA-bd_sf"/>
</dbReference>
<dbReference type="HOGENOM" id="CLU_047691_12_1_6"/>
<dbReference type="eggNOG" id="COG1595">
    <property type="taxonomic scope" value="Bacteria"/>
</dbReference>
<dbReference type="InterPro" id="IPR013325">
    <property type="entry name" value="RNA_pol_sigma_r2"/>
</dbReference>
<evidence type="ECO:0000256" key="1">
    <source>
        <dbReference type="ARBA" id="ARBA00010641"/>
    </source>
</evidence>
<dbReference type="Pfam" id="PF08281">
    <property type="entry name" value="Sigma70_r4_2"/>
    <property type="match status" value="1"/>
</dbReference>
<evidence type="ECO:0000259" key="6">
    <source>
        <dbReference type="Pfam" id="PF08281"/>
    </source>
</evidence>
<dbReference type="Gene3D" id="1.10.10.10">
    <property type="entry name" value="Winged helix-like DNA-binding domain superfamily/Winged helix DNA-binding domain"/>
    <property type="match status" value="1"/>
</dbReference>
<keyword evidence="3" id="KW-0731">Sigma factor</keyword>
<evidence type="ECO:0000313" key="7">
    <source>
        <dbReference type="EMBL" id="ABA71867.1"/>
    </source>
</evidence>
<dbReference type="AlphaFoldDB" id="Q3KK39"/>
<evidence type="ECO:0000256" key="2">
    <source>
        <dbReference type="ARBA" id="ARBA00023015"/>
    </source>
</evidence>
<dbReference type="KEGG" id="pfo:Pfl01_0123"/>
<dbReference type="Gene3D" id="1.10.1740.10">
    <property type="match status" value="1"/>
</dbReference>
<dbReference type="PANTHER" id="PTHR43133:SF63">
    <property type="entry name" value="RNA POLYMERASE SIGMA FACTOR FECI-RELATED"/>
    <property type="match status" value="1"/>
</dbReference>
<proteinExistence type="inferred from homology"/>
<dbReference type="FunFam" id="1.10.1740.10:FF:000009">
    <property type="entry name" value="RNA polymerase sigma factor"/>
    <property type="match status" value="1"/>
</dbReference>
<keyword evidence="2" id="KW-0805">Transcription regulation</keyword>
<dbReference type="GO" id="GO:0003677">
    <property type="term" value="F:DNA binding"/>
    <property type="evidence" value="ECO:0007669"/>
    <property type="project" value="InterPro"/>
</dbReference>
<dbReference type="PANTHER" id="PTHR43133">
    <property type="entry name" value="RNA POLYMERASE ECF-TYPE SIGMA FACTO"/>
    <property type="match status" value="1"/>
</dbReference>
<protein>
    <submittedName>
        <fullName evidence="7">Putative sigma 24 factor, FecI</fullName>
    </submittedName>
</protein>
<dbReference type="NCBIfam" id="NF009180">
    <property type="entry name" value="PRK12528.1"/>
    <property type="match status" value="1"/>
</dbReference>
<dbReference type="Proteomes" id="UP000002704">
    <property type="component" value="Chromosome"/>
</dbReference>
<dbReference type="SUPFAM" id="SSF88659">
    <property type="entry name" value="Sigma3 and sigma4 domains of RNA polymerase sigma factors"/>
    <property type="match status" value="1"/>
</dbReference>
<evidence type="ECO:0000259" key="5">
    <source>
        <dbReference type="Pfam" id="PF04542"/>
    </source>
</evidence>
<dbReference type="Pfam" id="PF04542">
    <property type="entry name" value="Sigma70_r2"/>
    <property type="match status" value="1"/>
</dbReference>
<name>Q3KK39_PSEPF</name>
<dbReference type="SUPFAM" id="SSF88946">
    <property type="entry name" value="Sigma2 domain of RNA polymerase sigma factors"/>
    <property type="match status" value="1"/>
</dbReference>